<protein>
    <recommendedName>
        <fullName evidence="4">WXG100 family type VII secretion target</fullName>
    </recommendedName>
</protein>
<dbReference type="AlphaFoldDB" id="A0A291GWJ6"/>
<evidence type="ECO:0000313" key="2">
    <source>
        <dbReference type="EMBL" id="ATG54591.1"/>
    </source>
</evidence>
<accession>A0A291GWJ6</accession>
<dbReference type="KEGG" id="bgg:CFK41_07305"/>
<evidence type="ECO:0000256" key="1">
    <source>
        <dbReference type="SAM" id="MobiDB-lite"/>
    </source>
</evidence>
<sequence length="333" mass="34564">MTFLGADTDQVRDHGERIRSGGRRLEELIQAVDGTVRSVEWIGADADAFLQLWESQVRNRGAEACERLEQRAVLLEEEADGQDTCSDDGSSGGSGERGGGGGRTPWDVFGEWLEDYEPKESDGFFGDLLGGPESGMLGNIAWNSLGAGVDVTSMIPGIGLPGTIAGLAMDIPSIGIGMYDMAQSFQDGELFGTMDGAVTAGINTLDTAAGILSVIPYTAPVGEVAGIFTSGADALWSGATVAAQLDAINGGDHGGSTSRFLLEQAGVDTGALDYADDLFGRGSEAVRDAVPIIDPMIDSSQLAVESIIPQGAQQMIEGGATVVNDALDSVLPW</sequence>
<name>A0A291GWJ6_9MICO</name>
<feature type="compositionally biased region" description="Gly residues" evidence="1">
    <location>
        <begin position="90"/>
        <end position="103"/>
    </location>
</feature>
<dbReference type="Gene3D" id="1.10.287.1060">
    <property type="entry name" value="ESAT-6-like"/>
    <property type="match status" value="1"/>
</dbReference>
<gene>
    <name evidence="2" type="ORF">CFK41_07305</name>
</gene>
<dbReference type="EMBL" id="CP023564">
    <property type="protein sequence ID" value="ATG54591.1"/>
    <property type="molecule type" value="Genomic_DNA"/>
</dbReference>
<proteinExistence type="predicted"/>
<organism evidence="2 3">
    <name type="scientific">Brachybacterium ginsengisoli</name>
    <dbReference type="NCBI Taxonomy" id="1331682"/>
    <lineage>
        <taxon>Bacteria</taxon>
        <taxon>Bacillati</taxon>
        <taxon>Actinomycetota</taxon>
        <taxon>Actinomycetes</taxon>
        <taxon>Micrococcales</taxon>
        <taxon>Dermabacteraceae</taxon>
        <taxon>Brachybacterium</taxon>
    </lineage>
</organism>
<dbReference type="Proteomes" id="UP000217889">
    <property type="component" value="Chromosome"/>
</dbReference>
<evidence type="ECO:0008006" key="4">
    <source>
        <dbReference type="Google" id="ProtNLM"/>
    </source>
</evidence>
<feature type="region of interest" description="Disordered" evidence="1">
    <location>
        <begin position="78"/>
        <end position="104"/>
    </location>
</feature>
<keyword evidence="3" id="KW-1185">Reference proteome</keyword>
<evidence type="ECO:0000313" key="3">
    <source>
        <dbReference type="Proteomes" id="UP000217889"/>
    </source>
</evidence>
<reference evidence="2 3" key="1">
    <citation type="journal article" date="2014" name="Int. J. Syst. Evol. Microbiol.">
        <title>Brachybacterium ginsengisoli sp. nov., isolated from soil of a ginseng field.</title>
        <authorList>
            <person name="Hoang V.A."/>
            <person name="Kim Y.J."/>
            <person name="Nguyen N.L."/>
            <person name="Yang D.C."/>
        </authorList>
    </citation>
    <scope>NUCLEOTIDE SEQUENCE [LARGE SCALE GENOMIC DNA]</scope>
    <source>
        <strain evidence="2 3">DCY80</strain>
    </source>
</reference>